<organism evidence="1 2">
    <name type="scientific">Candidatus Dojkabacteria bacterium</name>
    <dbReference type="NCBI Taxonomy" id="2099670"/>
    <lineage>
        <taxon>Bacteria</taxon>
        <taxon>Candidatus Dojkabacteria</taxon>
    </lineage>
</organism>
<evidence type="ECO:0000313" key="1">
    <source>
        <dbReference type="EMBL" id="MCA9381988.1"/>
    </source>
</evidence>
<dbReference type="PIRSF" id="PIRSF001439">
    <property type="entry name" value="CryM"/>
    <property type="match status" value="1"/>
</dbReference>
<dbReference type="Proteomes" id="UP000782843">
    <property type="component" value="Unassembled WGS sequence"/>
</dbReference>
<dbReference type="Pfam" id="PF02423">
    <property type="entry name" value="OCD_Mu_crystall"/>
    <property type="match status" value="1"/>
</dbReference>
<proteinExistence type="predicted"/>
<dbReference type="InterPro" id="IPR036291">
    <property type="entry name" value="NAD(P)-bd_dom_sf"/>
</dbReference>
<name>A0A955RHR1_9BACT</name>
<dbReference type="InterPro" id="IPR023401">
    <property type="entry name" value="ODC_N"/>
</dbReference>
<evidence type="ECO:0000313" key="2">
    <source>
        <dbReference type="Proteomes" id="UP000782843"/>
    </source>
</evidence>
<reference evidence="1" key="1">
    <citation type="submission" date="2020-04" db="EMBL/GenBank/DDBJ databases">
        <authorList>
            <person name="Zhang T."/>
        </authorList>
    </citation>
    <scope>NUCLEOTIDE SEQUENCE</scope>
    <source>
        <strain evidence="1">HKST-UBA10</strain>
    </source>
</reference>
<dbReference type="PANTHER" id="PTHR13812:SF19">
    <property type="entry name" value="KETIMINE REDUCTASE MU-CRYSTALLIN"/>
    <property type="match status" value="1"/>
</dbReference>
<accession>A0A955RHR1</accession>
<sequence length="317" mass="34857">MKLITGNDILENYDLAAIVESIKNSYLGISSGDIIVGQRAFQDTENGGDILFGTAFNKKNHRFLALGSPFMPWNGEKDLPIVTGYYMLIDTNTGDLLSVVNGNDIVRLRTAAKSTLSLKYLARKDSTTLGFIGLGDQSEFHAEALCKEFNISKILGFTRDQSKRKSTIEKIKAKTNLEPIITDIETIVKESDIVCVLSHSKEPLFNFSDLHKGQTILAGDHAESVDKDIVLNADKVFVDLISTAENEFGVVKSAIESGYDINNLSGDLTDLVANKVAGRESNDEIILFQSLGVMNENLATVEYFYDKLGKDISDVQI</sequence>
<gene>
    <name evidence="1" type="ORF">KC660_01115</name>
</gene>
<comment type="caution">
    <text evidence="1">The sequence shown here is derived from an EMBL/GenBank/DDBJ whole genome shotgun (WGS) entry which is preliminary data.</text>
</comment>
<dbReference type="PANTHER" id="PTHR13812">
    <property type="entry name" value="KETIMINE REDUCTASE MU-CRYSTALLIN"/>
    <property type="match status" value="1"/>
</dbReference>
<dbReference type="AlphaFoldDB" id="A0A955RHR1"/>
<dbReference type="Gene3D" id="3.40.50.720">
    <property type="entry name" value="NAD(P)-binding Rossmann-like Domain"/>
    <property type="match status" value="1"/>
</dbReference>
<dbReference type="InterPro" id="IPR003462">
    <property type="entry name" value="ODC_Mu_crystall"/>
</dbReference>
<dbReference type="SUPFAM" id="SSF51735">
    <property type="entry name" value="NAD(P)-binding Rossmann-fold domains"/>
    <property type="match status" value="1"/>
</dbReference>
<protein>
    <submittedName>
        <fullName evidence="1">Ornithine cyclodeaminase family protein</fullName>
    </submittedName>
</protein>
<dbReference type="Gene3D" id="3.30.1780.10">
    <property type="entry name" value="ornithine cyclodeaminase, domain 1"/>
    <property type="match status" value="1"/>
</dbReference>
<dbReference type="GO" id="GO:0005737">
    <property type="term" value="C:cytoplasm"/>
    <property type="evidence" value="ECO:0007669"/>
    <property type="project" value="TreeGrafter"/>
</dbReference>
<reference evidence="1" key="2">
    <citation type="journal article" date="2021" name="Microbiome">
        <title>Successional dynamics and alternative stable states in a saline activated sludge microbial community over 9 years.</title>
        <authorList>
            <person name="Wang Y."/>
            <person name="Ye J."/>
            <person name="Ju F."/>
            <person name="Liu L."/>
            <person name="Boyd J.A."/>
            <person name="Deng Y."/>
            <person name="Parks D.H."/>
            <person name="Jiang X."/>
            <person name="Yin X."/>
            <person name="Woodcroft B.J."/>
            <person name="Tyson G.W."/>
            <person name="Hugenholtz P."/>
            <person name="Polz M.F."/>
            <person name="Zhang T."/>
        </authorList>
    </citation>
    <scope>NUCLEOTIDE SEQUENCE</scope>
    <source>
        <strain evidence="1">HKST-UBA10</strain>
    </source>
</reference>
<dbReference type="EMBL" id="JAGQLG010000038">
    <property type="protein sequence ID" value="MCA9381988.1"/>
    <property type="molecule type" value="Genomic_DNA"/>
</dbReference>